<dbReference type="Gene3D" id="3.30.70.120">
    <property type="match status" value="1"/>
</dbReference>
<dbReference type="PROSITE" id="PS00496">
    <property type="entry name" value="PII_GLNB_UMP"/>
    <property type="match status" value="1"/>
</dbReference>
<keyword evidence="3" id="KW-0547">Nucleotide-binding</keyword>
<dbReference type="SUPFAM" id="SSF54913">
    <property type="entry name" value="GlnB-like"/>
    <property type="match status" value="1"/>
</dbReference>
<proteinExistence type="inferred from homology"/>
<name>A0A1D8IRL4_9GAMM</name>
<dbReference type="InterPro" id="IPR002332">
    <property type="entry name" value="N-reg_PII_urydylation_site"/>
</dbReference>
<dbReference type="EMBL" id="CP017415">
    <property type="protein sequence ID" value="AOU99178.1"/>
    <property type="molecule type" value="Genomic_DNA"/>
</dbReference>
<dbReference type="InterPro" id="IPR002187">
    <property type="entry name" value="N-reg_PII"/>
</dbReference>
<dbReference type="PROSITE" id="PS51343">
    <property type="entry name" value="PII_GLNB_DOM"/>
    <property type="match status" value="1"/>
</dbReference>
<evidence type="ECO:0000256" key="8">
    <source>
        <dbReference type="RuleBase" id="RU003936"/>
    </source>
</evidence>
<keyword evidence="5" id="KW-0804">Transcription</keyword>
<dbReference type="FunFam" id="3.30.70.120:FF:000001">
    <property type="entry name" value="Nitrogen regulatory protein P-II"/>
    <property type="match status" value="1"/>
</dbReference>
<sequence length="112" mass="12111">MKLLIAIIKPFKLDEVREALSEIGVKGITVAEVKGFGRQKGHTELYRGAEYVVDFLPKVKIEVALDDALVDQAIEAISKAASTGKIGDGKIFLCPLEQAIRIRTGETGSEAL</sequence>
<evidence type="ECO:0000256" key="2">
    <source>
        <dbReference type="ARBA" id="ARBA00022553"/>
    </source>
</evidence>
<dbReference type="GO" id="GO:0030234">
    <property type="term" value="F:enzyme regulator activity"/>
    <property type="evidence" value="ECO:0007669"/>
    <property type="project" value="InterPro"/>
</dbReference>
<dbReference type="InterPro" id="IPR011322">
    <property type="entry name" value="N-reg_PII-like_a/b"/>
</dbReference>
<evidence type="ECO:0000313" key="9">
    <source>
        <dbReference type="EMBL" id="AOU99178.1"/>
    </source>
</evidence>
<evidence type="ECO:0000256" key="6">
    <source>
        <dbReference type="PIRSR" id="PIRSR039144-50"/>
    </source>
</evidence>
<dbReference type="AlphaFoldDB" id="A0A1D8IRL4"/>
<dbReference type="GO" id="GO:0006808">
    <property type="term" value="P:regulation of nitrogen utilization"/>
    <property type="evidence" value="ECO:0007669"/>
    <property type="project" value="InterPro"/>
</dbReference>
<evidence type="ECO:0000256" key="1">
    <source>
        <dbReference type="ARBA" id="ARBA00011233"/>
    </source>
</evidence>
<dbReference type="RefSeq" id="WP_070079530.1">
    <property type="nucleotide sequence ID" value="NZ_CP017415.1"/>
</dbReference>
<keyword evidence="10" id="KW-1185">Reference proteome</keyword>
<keyword evidence="2 7" id="KW-0597">Phosphoprotein</keyword>
<feature type="modified residue" description="O-UMP-tyrosine" evidence="6">
    <location>
        <position position="51"/>
    </location>
</feature>
<organism evidence="9 10">
    <name type="scientific">Acidihalobacter yilgarnensis</name>
    <dbReference type="NCBI Taxonomy" id="2819280"/>
    <lineage>
        <taxon>Bacteria</taxon>
        <taxon>Pseudomonadati</taxon>
        <taxon>Pseudomonadota</taxon>
        <taxon>Gammaproteobacteria</taxon>
        <taxon>Chromatiales</taxon>
        <taxon>Ectothiorhodospiraceae</taxon>
        <taxon>Acidihalobacter</taxon>
    </lineage>
</organism>
<dbReference type="PANTHER" id="PTHR30115:SF11">
    <property type="entry name" value="NITROGEN REGULATORY PROTEIN P-II HOMOLOG"/>
    <property type="match status" value="1"/>
</dbReference>
<dbReference type="Pfam" id="PF00543">
    <property type="entry name" value="P-II"/>
    <property type="match status" value="1"/>
</dbReference>
<keyword evidence="4" id="KW-0805">Transcription regulation</keyword>
<dbReference type="PIRSF" id="PIRSF039144">
    <property type="entry name" value="GlnB"/>
    <property type="match status" value="1"/>
</dbReference>
<dbReference type="PROSITE" id="PS00638">
    <property type="entry name" value="PII_GLNB_CTER"/>
    <property type="match status" value="1"/>
</dbReference>
<gene>
    <name evidence="9" type="ORF">BI364_15665</name>
</gene>
<comment type="similarity">
    <text evidence="8">Belongs to the P(II) protein family.</text>
</comment>
<evidence type="ECO:0000256" key="7">
    <source>
        <dbReference type="PIRSR" id="PIRSR602187-50"/>
    </source>
</evidence>
<evidence type="ECO:0000256" key="4">
    <source>
        <dbReference type="ARBA" id="ARBA00023015"/>
    </source>
</evidence>
<reference evidence="10" key="1">
    <citation type="submission" date="2016-09" db="EMBL/GenBank/DDBJ databases">
        <title>Acidihalobacter prosperus F5.</title>
        <authorList>
            <person name="Khaleque H.N."/>
            <person name="Ramsay J.P."/>
            <person name="Kaksonen A.H."/>
            <person name="Boxall N.J."/>
            <person name="Watkin E.L.J."/>
        </authorList>
    </citation>
    <scope>NUCLEOTIDE SEQUENCE [LARGE SCALE GENOMIC DNA]</scope>
    <source>
        <strain evidence="10">F5</strain>
    </source>
</reference>
<dbReference type="GO" id="GO:0005829">
    <property type="term" value="C:cytosol"/>
    <property type="evidence" value="ECO:0007669"/>
    <property type="project" value="TreeGrafter"/>
</dbReference>
<dbReference type="Proteomes" id="UP000095401">
    <property type="component" value="Chromosome"/>
</dbReference>
<dbReference type="PANTHER" id="PTHR30115">
    <property type="entry name" value="NITROGEN REGULATORY PROTEIN P-II"/>
    <property type="match status" value="1"/>
</dbReference>
<dbReference type="GO" id="GO:0005524">
    <property type="term" value="F:ATP binding"/>
    <property type="evidence" value="ECO:0007669"/>
    <property type="project" value="TreeGrafter"/>
</dbReference>
<dbReference type="SMART" id="SM00938">
    <property type="entry name" value="P-II"/>
    <property type="match status" value="1"/>
</dbReference>
<comment type="subunit">
    <text evidence="1">Homotrimer.</text>
</comment>
<evidence type="ECO:0000313" key="10">
    <source>
        <dbReference type="Proteomes" id="UP000095401"/>
    </source>
</evidence>
<dbReference type="PRINTS" id="PR00340">
    <property type="entry name" value="PIIGLNB"/>
</dbReference>
<dbReference type="InterPro" id="IPR015867">
    <property type="entry name" value="N-reg_PII/ATP_PRibTrfase_C"/>
</dbReference>
<dbReference type="KEGG" id="aprs:BI364_15665"/>
<protein>
    <submittedName>
        <fullName evidence="9">Transcriptional regulator</fullName>
    </submittedName>
</protein>
<dbReference type="InterPro" id="IPR017918">
    <property type="entry name" value="N-reg_PII_CS"/>
</dbReference>
<evidence type="ECO:0000256" key="3">
    <source>
        <dbReference type="ARBA" id="ARBA00022741"/>
    </source>
</evidence>
<accession>A0A1D8IRL4</accession>
<evidence type="ECO:0000256" key="5">
    <source>
        <dbReference type="ARBA" id="ARBA00023163"/>
    </source>
</evidence>